<comment type="subcellular location">
    <subcellularLocation>
        <location evidence="1">Membrane</location>
        <topology evidence="1">Multi-pass membrane protein</topology>
    </subcellularLocation>
</comment>
<keyword evidence="6 7" id="KW-0472">Membrane</keyword>
<reference evidence="9" key="2">
    <citation type="submission" date="2023-04" db="EMBL/GenBank/DDBJ databases">
        <authorList>
            <person name="Beletskiy A.V."/>
            <person name="Mardanov A.V."/>
            <person name="Ravin N.V."/>
        </authorList>
    </citation>
    <scope>NUCLEOTIDE SEQUENCE</scope>
    <source>
        <strain evidence="9">GKL-02</strain>
    </source>
</reference>
<dbReference type="SUPFAM" id="SSF53448">
    <property type="entry name" value="Nucleotide-diphospho-sugar transferases"/>
    <property type="match status" value="1"/>
</dbReference>
<sequence length="323" mass="36526">MMRKVQIALVVPCYNESEMLPISIPKMVKVLDDLSASSNSSLSSFILLVDDGSRDTTWELIVQAVEQYPGCLRGIRLAANVGHQGALLCGLHQVIGYCDVAVSIDADLQDDLSAIHLMLEEYRRGAEIVLGVRESREVDTWFKRNTAMLFYKLMRWMRVDLVENHADFRLMSAKALQNLQRFPEKNLFLRGLPPLLHRKVSTVFYRRAERKAGVSKYPLRKMLALAWDGITSFSVIPLRLIALTGSVVFLLSLFMTLYALTSHWLGYAIAGWSSIVIPMYLLGGLLMLSLGVVGEYVGKVFLETKRRPIYIIDEWVGYSCVEK</sequence>
<evidence type="ECO:0000256" key="5">
    <source>
        <dbReference type="ARBA" id="ARBA00022989"/>
    </source>
</evidence>
<accession>A0AA95HB78</accession>
<evidence type="ECO:0000256" key="3">
    <source>
        <dbReference type="ARBA" id="ARBA00022679"/>
    </source>
</evidence>
<organism evidence="9">
    <name type="scientific">Candidatus Thiothrix putei</name>
    <dbReference type="NCBI Taxonomy" id="3080811"/>
    <lineage>
        <taxon>Bacteria</taxon>
        <taxon>Pseudomonadati</taxon>
        <taxon>Pseudomonadota</taxon>
        <taxon>Gammaproteobacteria</taxon>
        <taxon>Thiotrichales</taxon>
        <taxon>Thiotrichaceae</taxon>
        <taxon>Thiothrix</taxon>
    </lineage>
</organism>
<keyword evidence="3 9" id="KW-0808">Transferase</keyword>
<feature type="transmembrane region" description="Helical" evidence="7">
    <location>
        <begin position="272"/>
        <end position="297"/>
    </location>
</feature>
<proteinExistence type="predicted"/>
<dbReference type="Proteomes" id="UP001301326">
    <property type="component" value="Chromosome"/>
</dbReference>
<dbReference type="GO" id="GO:0005886">
    <property type="term" value="C:plasma membrane"/>
    <property type="evidence" value="ECO:0007669"/>
    <property type="project" value="TreeGrafter"/>
</dbReference>
<name>A0AA95HB78_9GAMM</name>
<reference evidence="9" key="1">
    <citation type="journal article" date="2023" name="Int. J. Mol. Sci.">
        <title>Metagenomics Revealed a New Genus 'Candidatus Thiocaldithrix dubininis' gen. nov., sp. nov. and a New Species 'Candidatus Thiothrix putei' sp. nov. in the Family Thiotrichaceae, Some Members of Which Have Traits of Both Na+- and H+-Motive Energetics.</title>
        <authorList>
            <person name="Ravin N.V."/>
            <person name="Muntyan M.S."/>
            <person name="Smolyakov D.D."/>
            <person name="Rudenko T.S."/>
            <person name="Beletsky A.V."/>
            <person name="Mardanov A.V."/>
            <person name="Grabovich M.Y."/>
        </authorList>
    </citation>
    <scope>NUCLEOTIDE SEQUENCE</scope>
    <source>
        <strain evidence="9">GKL-02</strain>
    </source>
</reference>
<dbReference type="Pfam" id="PF00535">
    <property type="entry name" value="Glycos_transf_2"/>
    <property type="match status" value="1"/>
</dbReference>
<gene>
    <name evidence="9" type="ORF">QJT81_18265</name>
</gene>
<dbReference type="CDD" id="cd04187">
    <property type="entry name" value="DPM1_like_bac"/>
    <property type="match status" value="1"/>
</dbReference>
<dbReference type="InterPro" id="IPR050256">
    <property type="entry name" value="Glycosyltransferase_2"/>
</dbReference>
<dbReference type="InterPro" id="IPR029044">
    <property type="entry name" value="Nucleotide-diphossugar_trans"/>
</dbReference>
<evidence type="ECO:0000256" key="7">
    <source>
        <dbReference type="SAM" id="Phobius"/>
    </source>
</evidence>
<keyword evidence="5 7" id="KW-1133">Transmembrane helix</keyword>
<evidence type="ECO:0000313" key="9">
    <source>
        <dbReference type="EMBL" id="WGZ93710.1"/>
    </source>
</evidence>
<evidence type="ECO:0000256" key="6">
    <source>
        <dbReference type="ARBA" id="ARBA00023136"/>
    </source>
</evidence>
<feature type="domain" description="Glycosyltransferase 2-like" evidence="8">
    <location>
        <begin position="9"/>
        <end position="178"/>
    </location>
</feature>
<dbReference type="PANTHER" id="PTHR48090:SF1">
    <property type="entry name" value="PROPHAGE BACTOPRENOL GLUCOSYL TRANSFERASE HOMOLOG"/>
    <property type="match status" value="1"/>
</dbReference>
<dbReference type="EMBL" id="CP124756">
    <property type="protein sequence ID" value="WGZ93710.1"/>
    <property type="molecule type" value="Genomic_DNA"/>
</dbReference>
<dbReference type="KEGG" id="tput:QJT81_18265"/>
<protein>
    <submittedName>
        <fullName evidence="9">Glycosyltransferase family 2 protein</fullName>
        <ecNumber evidence="9">2.4.-.-</ecNumber>
    </submittedName>
</protein>
<keyword evidence="4 7" id="KW-0812">Transmembrane</keyword>
<dbReference type="AlphaFoldDB" id="A0AA95HB78"/>
<keyword evidence="2 9" id="KW-0328">Glycosyltransferase</keyword>
<dbReference type="EC" id="2.4.-.-" evidence="9"/>
<evidence type="ECO:0000256" key="1">
    <source>
        <dbReference type="ARBA" id="ARBA00004141"/>
    </source>
</evidence>
<feature type="transmembrane region" description="Helical" evidence="7">
    <location>
        <begin position="240"/>
        <end position="260"/>
    </location>
</feature>
<evidence type="ECO:0000256" key="4">
    <source>
        <dbReference type="ARBA" id="ARBA00022692"/>
    </source>
</evidence>
<dbReference type="PANTHER" id="PTHR48090">
    <property type="entry name" value="UNDECAPRENYL-PHOSPHATE 4-DEOXY-4-FORMAMIDO-L-ARABINOSE TRANSFERASE-RELATED"/>
    <property type="match status" value="1"/>
</dbReference>
<evidence type="ECO:0000259" key="8">
    <source>
        <dbReference type="Pfam" id="PF00535"/>
    </source>
</evidence>
<evidence type="ECO:0000256" key="2">
    <source>
        <dbReference type="ARBA" id="ARBA00022676"/>
    </source>
</evidence>
<dbReference type="Gene3D" id="3.90.550.10">
    <property type="entry name" value="Spore Coat Polysaccharide Biosynthesis Protein SpsA, Chain A"/>
    <property type="match status" value="1"/>
</dbReference>
<dbReference type="InterPro" id="IPR001173">
    <property type="entry name" value="Glyco_trans_2-like"/>
</dbReference>
<dbReference type="GO" id="GO:0016757">
    <property type="term" value="F:glycosyltransferase activity"/>
    <property type="evidence" value="ECO:0007669"/>
    <property type="project" value="UniProtKB-KW"/>
</dbReference>